<comment type="similarity">
    <text evidence="2 11">Belongs to the class-I aminoacyl-tRNA synthetase family.</text>
</comment>
<dbReference type="GO" id="GO:0002161">
    <property type="term" value="F:aminoacyl-tRNA deacylase activity"/>
    <property type="evidence" value="ECO:0007669"/>
    <property type="project" value="InterPro"/>
</dbReference>
<dbReference type="InterPro" id="IPR009008">
    <property type="entry name" value="Val/Leu/Ile-tRNA-synth_edit"/>
</dbReference>
<evidence type="ECO:0000313" key="15">
    <source>
        <dbReference type="EMBL" id="CAH2102578.1"/>
    </source>
</evidence>
<comment type="subcellular location">
    <subcellularLocation>
        <location evidence="1">Mitochondrion matrix</location>
    </subcellularLocation>
</comment>
<dbReference type="InterPro" id="IPR009080">
    <property type="entry name" value="tRNAsynth_Ia_anticodon-bd"/>
</dbReference>
<evidence type="ECO:0000256" key="4">
    <source>
        <dbReference type="ARBA" id="ARBA00022598"/>
    </source>
</evidence>
<protein>
    <recommendedName>
        <fullName evidence="3">leucine--tRNA ligase</fullName>
        <ecNumber evidence="3">6.1.1.4</ecNumber>
    </recommendedName>
    <alternativeName>
        <fullName evidence="9">Leucyl-tRNA synthetase</fullName>
    </alternativeName>
</protein>
<dbReference type="PROSITE" id="PS00178">
    <property type="entry name" value="AA_TRNA_LIGASE_I"/>
    <property type="match status" value="1"/>
</dbReference>
<evidence type="ECO:0000259" key="14">
    <source>
        <dbReference type="Pfam" id="PF13603"/>
    </source>
</evidence>
<dbReference type="Gene3D" id="1.10.730.10">
    <property type="entry name" value="Isoleucyl-tRNA Synthetase, Domain 1"/>
    <property type="match status" value="1"/>
</dbReference>
<dbReference type="PANTHER" id="PTHR43740:SF2">
    <property type="entry name" value="LEUCINE--TRNA LIGASE, MITOCHONDRIAL"/>
    <property type="match status" value="1"/>
</dbReference>
<comment type="catalytic activity">
    <reaction evidence="10">
        <text>tRNA(Leu) + L-leucine + ATP = L-leucyl-tRNA(Leu) + AMP + diphosphate</text>
        <dbReference type="Rhea" id="RHEA:11688"/>
        <dbReference type="Rhea" id="RHEA-COMP:9613"/>
        <dbReference type="Rhea" id="RHEA-COMP:9622"/>
        <dbReference type="ChEBI" id="CHEBI:30616"/>
        <dbReference type="ChEBI" id="CHEBI:33019"/>
        <dbReference type="ChEBI" id="CHEBI:57427"/>
        <dbReference type="ChEBI" id="CHEBI:78442"/>
        <dbReference type="ChEBI" id="CHEBI:78494"/>
        <dbReference type="ChEBI" id="CHEBI:456215"/>
        <dbReference type="EC" id="6.1.1.4"/>
    </reaction>
</comment>
<accession>A0AAU9UTU0</accession>
<dbReference type="PANTHER" id="PTHR43740">
    <property type="entry name" value="LEUCYL-TRNA SYNTHETASE"/>
    <property type="match status" value="1"/>
</dbReference>
<feature type="domain" description="Leucyl-tRNA synthetase editing" evidence="14">
    <location>
        <begin position="311"/>
        <end position="386"/>
    </location>
</feature>
<dbReference type="PRINTS" id="PR00985">
    <property type="entry name" value="TRNASYNTHLEU"/>
</dbReference>
<keyword evidence="7 11" id="KW-0648">Protein biosynthesis</keyword>
<dbReference type="Proteomes" id="UP001153954">
    <property type="component" value="Unassembled WGS sequence"/>
</dbReference>
<name>A0AAU9UTU0_EUPED</name>
<feature type="domain" description="Aminoacyl-tRNA synthetase class Ia" evidence="12">
    <location>
        <begin position="394"/>
        <end position="568"/>
    </location>
</feature>
<dbReference type="InterPro" id="IPR013155">
    <property type="entry name" value="M/V/L/I-tRNA-synth_anticd-bd"/>
</dbReference>
<evidence type="ECO:0000256" key="10">
    <source>
        <dbReference type="ARBA" id="ARBA00047469"/>
    </source>
</evidence>
<dbReference type="InterPro" id="IPR002302">
    <property type="entry name" value="Leu-tRNA-ligase"/>
</dbReference>
<dbReference type="EC" id="6.1.1.4" evidence="3"/>
<keyword evidence="5 11" id="KW-0547">Nucleotide-binding</keyword>
<proteinExistence type="inferred from homology"/>
<dbReference type="AlphaFoldDB" id="A0AAU9UTU0"/>
<dbReference type="EMBL" id="CAKOGL010000025">
    <property type="protein sequence ID" value="CAH2102578.1"/>
    <property type="molecule type" value="Genomic_DNA"/>
</dbReference>
<reference evidence="15" key="1">
    <citation type="submission" date="2022-03" db="EMBL/GenBank/DDBJ databases">
        <authorList>
            <person name="Tunstrom K."/>
        </authorList>
    </citation>
    <scope>NUCLEOTIDE SEQUENCE</scope>
</reference>
<organism evidence="15 16">
    <name type="scientific">Euphydryas editha</name>
    <name type="common">Edith's checkerspot</name>
    <dbReference type="NCBI Taxonomy" id="104508"/>
    <lineage>
        <taxon>Eukaryota</taxon>
        <taxon>Metazoa</taxon>
        <taxon>Ecdysozoa</taxon>
        <taxon>Arthropoda</taxon>
        <taxon>Hexapoda</taxon>
        <taxon>Insecta</taxon>
        <taxon>Pterygota</taxon>
        <taxon>Neoptera</taxon>
        <taxon>Endopterygota</taxon>
        <taxon>Lepidoptera</taxon>
        <taxon>Glossata</taxon>
        <taxon>Ditrysia</taxon>
        <taxon>Papilionoidea</taxon>
        <taxon>Nymphalidae</taxon>
        <taxon>Nymphalinae</taxon>
        <taxon>Euphydryas</taxon>
    </lineage>
</organism>
<keyword evidence="4 11" id="KW-0436">Ligase</keyword>
<evidence type="ECO:0000256" key="2">
    <source>
        <dbReference type="ARBA" id="ARBA00005594"/>
    </source>
</evidence>
<dbReference type="FunFam" id="1.10.730.10:FF:000002">
    <property type="entry name" value="Leucine--tRNA ligase"/>
    <property type="match status" value="1"/>
</dbReference>
<dbReference type="SUPFAM" id="SSF47323">
    <property type="entry name" value="Anticodon-binding domain of a subclass of class I aminoacyl-tRNA synthetases"/>
    <property type="match status" value="1"/>
</dbReference>
<evidence type="ECO:0000256" key="9">
    <source>
        <dbReference type="ARBA" id="ARBA00030520"/>
    </source>
</evidence>
<dbReference type="GO" id="GO:0004823">
    <property type="term" value="F:leucine-tRNA ligase activity"/>
    <property type="evidence" value="ECO:0007669"/>
    <property type="project" value="UniProtKB-EC"/>
</dbReference>
<dbReference type="GO" id="GO:0006429">
    <property type="term" value="P:leucyl-tRNA aminoacylation"/>
    <property type="evidence" value="ECO:0007669"/>
    <property type="project" value="InterPro"/>
</dbReference>
<dbReference type="InterPro" id="IPR014729">
    <property type="entry name" value="Rossmann-like_a/b/a_fold"/>
</dbReference>
<feature type="domain" description="Aminoacyl-tRNA synthetase class Ia" evidence="12">
    <location>
        <begin position="45"/>
        <end position="238"/>
    </location>
</feature>
<dbReference type="GO" id="GO:0032543">
    <property type="term" value="P:mitochondrial translation"/>
    <property type="evidence" value="ECO:0007669"/>
    <property type="project" value="TreeGrafter"/>
</dbReference>
<keyword evidence="6 11" id="KW-0067">ATP-binding</keyword>
<dbReference type="SUPFAM" id="SSF50677">
    <property type="entry name" value="ValRS/IleRS/LeuRS editing domain"/>
    <property type="match status" value="1"/>
</dbReference>
<dbReference type="InterPro" id="IPR001412">
    <property type="entry name" value="aa-tRNA-synth_I_CS"/>
</dbReference>
<dbReference type="Pfam" id="PF13603">
    <property type="entry name" value="tRNA-synt_1_2"/>
    <property type="match status" value="1"/>
</dbReference>
<sequence length="873" mass="100487">MNIFKKGSHVLLKYKPTSFVFKKYKCSLSLWDQELSTDIKLKIENYWSEEVLHYESNDNKKQSFYVLPMFPYPSGNLHMGHVRVYSISDAIARFQNLNGKRIIHPIGWDAFGLPAENAAIEHNIPPHIWTETNIKMMKNQLFQLGFNFNWDKEISTCDPQYYKWTQYIFLKLFENGLAYRDKANVNWDPIDNTVLADEQVDDNGCSWRSGAKVEKKTLTQWYIKTTKYAKKLYDGLNNENLENWKDIINLQRHWIGECNGIVVNFSIKFGHKEKSLNIWSSDPYKFIHGEFLAISSSNILLQEFSSSEINNLFCYNPITNQKISIYVTDSVNYPEGRDTYIACPSIDPEDYKLSKLLNIPYVKEVGSIDINTENEKAIAKAQNTGCGGYFVSSKLKDWLISRQRYWGTPIPIIHCPQCGIVPVPYKDLPVLLPINDSNVFKTSTLSSIKSWLNCKCPKCSGNAQRESDTMDTFVDSSWYYYRFLDHDNDKTPFDKEKLIGNTPVHCYIGGKEHAVLHLYYARFMSYFLHSEGMTPMAEPFKKLLVQGLIMGQSYKVKSSGKYIPPENVEKVGEVFTEKGTGEPVLVQWEKMSKSKYNGENPQRLLSAYGCDTTRLLILADVPPPTSRRWSDATLPGVLNWQRRLWMTIRDFINHRTNIDTTGCNGVLNKEFKELESQLWSSRNYIIATATYHFKHTQQLSVAISRLQSLTKVLRNNVPPEVIAKSKEYELALASLIIMLSPITPHFCSELWAGLLSAPGRVSCDSPSISWNNNVLQQKWPIVDKNYPLSFQCKVDGADRCELKIAATELNGITSERALEIMLKEKTVVNRVKRGILKTKYELYPNCRAILYIYTNRDLQAKQKKEEKTSRSQA</sequence>
<evidence type="ECO:0000259" key="12">
    <source>
        <dbReference type="Pfam" id="PF00133"/>
    </source>
</evidence>
<dbReference type="GO" id="GO:0005524">
    <property type="term" value="F:ATP binding"/>
    <property type="evidence" value="ECO:0007669"/>
    <property type="project" value="UniProtKB-KW"/>
</dbReference>
<evidence type="ECO:0000256" key="11">
    <source>
        <dbReference type="RuleBase" id="RU363035"/>
    </source>
</evidence>
<evidence type="ECO:0000256" key="1">
    <source>
        <dbReference type="ARBA" id="ARBA00004305"/>
    </source>
</evidence>
<dbReference type="InterPro" id="IPR025709">
    <property type="entry name" value="Leu_tRNA-synth_edit"/>
</dbReference>
<dbReference type="Pfam" id="PF08264">
    <property type="entry name" value="Anticodon_1"/>
    <property type="match status" value="1"/>
</dbReference>
<gene>
    <name evidence="15" type="ORF">EEDITHA_LOCUS17185</name>
</gene>
<evidence type="ECO:0000256" key="8">
    <source>
        <dbReference type="ARBA" id="ARBA00023146"/>
    </source>
</evidence>
<evidence type="ECO:0000313" key="16">
    <source>
        <dbReference type="Proteomes" id="UP001153954"/>
    </source>
</evidence>
<evidence type="ECO:0000256" key="6">
    <source>
        <dbReference type="ARBA" id="ARBA00022840"/>
    </source>
</evidence>
<dbReference type="FunFam" id="3.40.50.620:FF:000100">
    <property type="entry name" value="probable leucine--tRNA ligase, mitochondrial"/>
    <property type="match status" value="1"/>
</dbReference>
<evidence type="ECO:0000256" key="3">
    <source>
        <dbReference type="ARBA" id="ARBA00013164"/>
    </source>
</evidence>
<dbReference type="FunFam" id="3.40.50.620:FF:000003">
    <property type="entry name" value="Leucine--tRNA ligase"/>
    <property type="match status" value="1"/>
</dbReference>
<dbReference type="Gene3D" id="3.40.50.620">
    <property type="entry name" value="HUPs"/>
    <property type="match status" value="2"/>
</dbReference>
<dbReference type="GO" id="GO:0005759">
    <property type="term" value="C:mitochondrial matrix"/>
    <property type="evidence" value="ECO:0007669"/>
    <property type="project" value="UniProtKB-SubCell"/>
</dbReference>
<dbReference type="Pfam" id="PF00133">
    <property type="entry name" value="tRNA-synt_1"/>
    <property type="match status" value="2"/>
</dbReference>
<evidence type="ECO:0000259" key="13">
    <source>
        <dbReference type="Pfam" id="PF08264"/>
    </source>
</evidence>
<evidence type="ECO:0000256" key="5">
    <source>
        <dbReference type="ARBA" id="ARBA00022741"/>
    </source>
</evidence>
<keyword evidence="8 11" id="KW-0030">Aminoacyl-tRNA synthetase</keyword>
<evidence type="ECO:0000256" key="7">
    <source>
        <dbReference type="ARBA" id="ARBA00022917"/>
    </source>
</evidence>
<dbReference type="CDD" id="cd00812">
    <property type="entry name" value="LeuRS_core"/>
    <property type="match status" value="1"/>
</dbReference>
<dbReference type="SUPFAM" id="SSF52374">
    <property type="entry name" value="Nucleotidylyl transferase"/>
    <property type="match status" value="1"/>
</dbReference>
<comment type="caution">
    <text evidence="15">The sequence shown here is derived from an EMBL/GenBank/DDBJ whole genome shotgun (WGS) entry which is preliminary data.</text>
</comment>
<dbReference type="InterPro" id="IPR002300">
    <property type="entry name" value="aa-tRNA-synth_Ia"/>
</dbReference>
<feature type="domain" description="Methionyl/Valyl/Leucyl/Isoleucyl-tRNA synthetase anticodon-binding" evidence="13">
    <location>
        <begin position="678"/>
        <end position="791"/>
    </location>
</feature>
<keyword evidence="16" id="KW-1185">Reference proteome</keyword>